<evidence type="ECO:0000313" key="6">
    <source>
        <dbReference type="Proteomes" id="UP000241229"/>
    </source>
</evidence>
<keyword evidence="1" id="KW-0805">Transcription regulation</keyword>
<dbReference type="Gene3D" id="1.10.10.60">
    <property type="entry name" value="Homeodomain-like"/>
    <property type="match status" value="1"/>
</dbReference>
<evidence type="ECO:0000313" key="5">
    <source>
        <dbReference type="EMBL" id="PSJ60023.1"/>
    </source>
</evidence>
<keyword evidence="3" id="KW-0804">Transcription</keyword>
<sequence length="274" mass="29425">MSSTVQPLFSPPAGIELVEIWPGGPLDGIVSRMTGYRETARRHIRMREPASLTVPLILSFGEPFAIGLGRPPTEADRIASFAAGLYAGPVLIESFGASACLQIDFSPLGARRFFRMPMHELADRTILLDDVLGNAGLALRERLGNMPDWESRFALAVDFVSSRIGAGKTPSAEVREVFSGIDASGGRAPVSRLAARAGWSRKHLAERFRAEIGLGPKSVARIVRFNRALAAARTGNCNWAGIAADCGYADQAHLTREFQNLAGLTPAAWRAGLA</sequence>
<comment type="caution">
    <text evidence="5">The sequence shown here is derived from an EMBL/GenBank/DDBJ whole genome shotgun (WGS) entry which is preliminary data.</text>
</comment>
<dbReference type="InterPro" id="IPR009057">
    <property type="entry name" value="Homeodomain-like_sf"/>
</dbReference>
<protein>
    <submittedName>
        <fullName evidence="5">AraC family transcriptional regulator</fullName>
    </submittedName>
</protein>
<gene>
    <name evidence="5" type="ORF">C7I84_12020</name>
</gene>
<proteinExistence type="predicted"/>
<dbReference type="Pfam" id="PF12833">
    <property type="entry name" value="HTH_18"/>
    <property type="match status" value="1"/>
</dbReference>
<evidence type="ECO:0000256" key="3">
    <source>
        <dbReference type="ARBA" id="ARBA00023163"/>
    </source>
</evidence>
<dbReference type="GO" id="GO:0003700">
    <property type="term" value="F:DNA-binding transcription factor activity"/>
    <property type="evidence" value="ECO:0007669"/>
    <property type="project" value="InterPro"/>
</dbReference>
<evidence type="ECO:0000259" key="4">
    <source>
        <dbReference type="PROSITE" id="PS01124"/>
    </source>
</evidence>
<reference evidence="5 6" key="1">
    <citation type="submission" date="2018-03" db="EMBL/GenBank/DDBJ databases">
        <title>The draft genome of Mesorhizobium sp. 6GN-30.</title>
        <authorList>
            <person name="Liu L."/>
            <person name="Li L."/>
            <person name="Wang T."/>
            <person name="Zhang X."/>
            <person name="Liang L."/>
        </authorList>
    </citation>
    <scope>NUCLEOTIDE SEQUENCE [LARGE SCALE GENOMIC DNA]</scope>
    <source>
        <strain evidence="5 6">6GN30</strain>
    </source>
</reference>
<dbReference type="AlphaFoldDB" id="A0A2P7SC01"/>
<dbReference type="PROSITE" id="PS01124">
    <property type="entry name" value="HTH_ARAC_FAMILY_2"/>
    <property type="match status" value="1"/>
</dbReference>
<feature type="domain" description="HTH araC/xylS-type" evidence="4">
    <location>
        <begin position="190"/>
        <end position="272"/>
    </location>
</feature>
<dbReference type="PANTHER" id="PTHR46796">
    <property type="entry name" value="HTH-TYPE TRANSCRIPTIONAL ACTIVATOR RHAS-RELATED"/>
    <property type="match status" value="1"/>
</dbReference>
<dbReference type="InterPro" id="IPR018060">
    <property type="entry name" value="HTH_AraC"/>
</dbReference>
<keyword evidence="2" id="KW-0238">DNA-binding</keyword>
<evidence type="ECO:0000256" key="2">
    <source>
        <dbReference type="ARBA" id="ARBA00023125"/>
    </source>
</evidence>
<evidence type="ECO:0000256" key="1">
    <source>
        <dbReference type="ARBA" id="ARBA00023015"/>
    </source>
</evidence>
<dbReference type="EMBL" id="PXYK01000010">
    <property type="protein sequence ID" value="PSJ60023.1"/>
    <property type="molecule type" value="Genomic_DNA"/>
</dbReference>
<dbReference type="SMART" id="SM00342">
    <property type="entry name" value="HTH_ARAC"/>
    <property type="match status" value="1"/>
</dbReference>
<dbReference type="OrthoDB" id="2559672at2"/>
<dbReference type="PANTHER" id="PTHR46796:SF15">
    <property type="entry name" value="BLL1074 PROTEIN"/>
    <property type="match status" value="1"/>
</dbReference>
<name>A0A2P7SC01_9HYPH</name>
<dbReference type="Proteomes" id="UP000241229">
    <property type="component" value="Unassembled WGS sequence"/>
</dbReference>
<dbReference type="GO" id="GO:0043565">
    <property type="term" value="F:sequence-specific DNA binding"/>
    <property type="evidence" value="ECO:0007669"/>
    <property type="project" value="InterPro"/>
</dbReference>
<organism evidence="5 6">
    <name type="scientific">Kumtagia ephedrae</name>
    <dbReference type="NCBI Taxonomy" id="2116701"/>
    <lineage>
        <taxon>Bacteria</taxon>
        <taxon>Pseudomonadati</taxon>
        <taxon>Pseudomonadota</taxon>
        <taxon>Alphaproteobacteria</taxon>
        <taxon>Hyphomicrobiales</taxon>
        <taxon>Phyllobacteriaceae</taxon>
        <taxon>Kumtagia</taxon>
    </lineage>
</organism>
<dbReference type="InterPro" id="IPR050204">
    <property type="entry name" value="AraC_XylS_family_regulators"/>
</dbReference>
<keyword evidence="6" id="KW-1185">Reference proteome</keyword>
<accession>A0A2P7SC01</accession>
<dbReference type="SUPFAM" id="SSF46689">
    <property type="entry name" value="Homeodomain-like"/>
    <property type="match status" value="1"/>
</dbReference>